<comment type="caution">
    <text evidence="1">The sequence shown here is derived from an EMBL/GenBank/DDBJ whole genome shotgun (WGS) entry which is preliminary data.</text>
</comment>
<evidence type="ECO:0000313" key="2">
    <source>
        <dbReference type="Proteomes" id="UP000593562"/>
    </source>
</evidence>
<dbReference type="AlphaFoldDB" id="A0A7J7CBI6"/>
<dbReference type="EMBL" id="JAAARO010000018">
    <property type="protein sequence ID" value="KAF5731531.1"/>
    <property type="molecule type" value="Genomic_DNA"/>
</dbReference>
<reference evidence="1 2" key="1">
    <citation type="journal article" date="2020" name="Nat. Commun.">
        <title>Genome of Tripterygium wilfordii and identification of cytochrome P450 involved in triptolide biosynthesis.</title>
        <authorList>
            <person name="Tu L."/>
            <person name="Su P."/>
            <person name="Zhang Z."/>
            <person name="Gao L."/>
            <person name="Wang J."/>
            <person name="Hu T."/>
            <person name="Zhou J."/>
            <person name="Zhang Y."/>
            <person name="Zhao Y."/>
            <person name="Liu Y."/>
            <person name="Song Y."/>
            <person name="Tong Y."/>
            <person name="Lu Y."/>
            <person name="Yang J."/>
            <person name="Xu C."/>
            <person name="Jia M."/>
            <person name="Peters R.J."/>
            <person name="Huang L."/>
            <person name="Gao W."/>
        </authorList>
    </citation>
    <scope>NUCLEOTIDE SEQUENCE [LARGE SCALE GENOMIC DNA]</scope>
    <source>
        <strain evidence="2">cv. XIE 37</strain>
        <tissue evidence="1">Leaf</tissue>
    </source>
</reference>
<dbReference type="InParanoid" id="A0A7J7CBI6"/>
<keyword evidence="2" id="KW-1185">Reference proteome</keyword>
<name>A0A7J7CBI6_TRIWF</name>
<protein>
    <submittedName>
        <fullName evidence="1">Uncharacterized protein</fullName>
    </submittedName>
</protein>
<evidence type="ECO:0000313" key="1">
    <source>
        <dbReference type="EMBL" id="KAF5731531.1"/>
    </source>
</evidence>
<organism evidence="1 2">
    <name type="scientific">Tripterygium wilfordii</name>
    <name type="common">Thunder God vine</name>
    <dbReference type="NCBI Taxonomy" id="458696"/>
    <lineage>
        <taxon>Eukaryota</taxon>
        <taxon>Viridiplantae</taxon>
        <taxon>Streptophyta</taxon>
        <taxon>Embryophyta</taxon>
        <taxon>Tracheophyta</taxon>
        <taxon>Spermatophyta</taxon>
        <taxon>Magnoliopsida</taxon>
        <taxon>eudicotyledons</taxon>
        <taxon>Gunneridae</taxon>
        <taxon>Pentapetalae</taxon>
        <taxon>rosids</taxon>
        <taxon>fabids</taxon>
        <taxon>Celastrales</taxon>
        <taxon>Celastraceae</taxon>
        <taxon>Tripterygium</taxon>
    </lineage>
</organism>
<sequence length="122" mass="14082">MTKYMLDLLPHLSLMNRFNWAQYVLDGIVESATKLQYGSKKYLGGFFLMFFNIEALCLGSEFVPPGEGPTPRVKYLKDQNIGKIHKMIFKNDEVNLEETSINVLKGISERTIQFKWKTHPPP</sequence>
<gene>
    <name evidence="1" type="ORF">HS088_TW18G00209</name>
</gene>
<accession>A0A7J7CBI6</accession>
<dbReference type="Proteomes" id="UP000593562">
    <property type="component" value="Unassembled WGS sequence"/>
</dbReference>
<proteinExistence type="predicted"/>